<comment type="caution">
    <text evidence="2">The sequence shown here is derived from an EMBL/GenBank/DDBJ whole genome shotgun (WGS) entry which is preliminary data.</text>
</comment>
<evidence type="ECO:0000313" key="2">
    <source>
        <dbReference type="EMBL" id="MCL3998151.1"/>
    </source>
</evidence>
<proteinExistence type="predicted"/>
<organism evidence="2 3">
    <name type="scientific">Streptomyces lavenduligriseus</name>
    <dbReference type="NCBI Taxonomy" id="67315"/>
    <lineage>
        <taxon>Bacteria</taxon>
        <taxon>Bacillati</taxon>
        <taxon>Actinomycetota</taxon>
        <taxon>Actinomycetes</taxon>
        <taxon>Kitasatosporales</taxon>
        <taxon>Streptomycetaceae</taxon>
        <taxon>Streptomyces</taxon>
    </lineage>
</organism>
<dbReference type="Proteomes" id="UP001202052">
    <property type="component" value="Unassembled WGS sequence"/>
</dbReference>
<dbReference type="RefSeq" id="WP_249492850.1">
    <property type="nucleotide sequence ID" value="NZ_JAMCCK010000057.1"/>
</dbReference>
<dbReference type="EMBL" id="JAMCCK010000057">
    <property type="protein sequence ID" value="MCL3998151.1"/>
    <property type="molecule type" value="Genomic_DNA"/>
</dbReference>
<evidence type="ECO:0000313" key="3">
    <source>
        <dbReference type="Proteomes" id="UP001202052"/>
    </source>
</evidence>
<dbReference type="PANTHER" id="PTHR30448:SF0">
    <property type="entry name" value="RNASE ADAPTER PROTEIN RAPZ"/>
    <property type="match status" value="1"/>
</dbReference>
<dbReference type="InterPro" id="IPR005337">
    <property type="entry name" value="RapZ-like"/>
</dbReference>
<reference evidence="2 3" key="1">
    <citation type="submission" date="2022-05" db="EMBL/GenBank/DDBJ databases">
        <title>Genome Resource of Streptomyces lavenduligriseus GA1-1, a Strain with Broad-Spectrum Antifungal Activity against Phytopathogenic Fungi.</title>
        <authorList>
            <person name="Qi D."/>
        </authorList>
    </citation>
    <scope>NUCLEOTIDE SEQUENCE [LARGE SCALE GENOMIC DNA]</scope>
    <source>
        <strain evidence="2 3">GA1-1</strain>
    </source>
</reference>
<evidence type="ECO:0000259" key="1">
    <source>
        <dbReference type="Pfam" id="PF22740"/>
    </source>
</evidence>
<keyword evidence="3" id="KW-1185">Reference proteome</keyword>
<sequence length="144" mass="15633">MRPIRLTSFGYLHLPTGPDGSPIPPAADRIEDVRDRLRDPAARDILDLDGLDPSVQSVVLATPGARELLANLADYAYLPAGPSRIAIGCAGGRHRASGLTELLARELRDRGREVVVEHLHVHLPRVLKTPTGPRTANTEQETAR</sequence>
<accession>A0ABT0P3I6</accession>
<dbReference type="InterPro" id="IPR053931">
    <property type="entry name" value="RapZ_C"/>
</dbReference>
<name>A0ABT0P3I6_9ACTN</name>
<protein>
    <recommendedName>
        <fullName evidence="1">RapZ C-terminal domain-containing protein</fullName>
    </recommendedName>
</protein>
<dbReference type="Pfam" id="PF22740">
    <property type="entry name" value="PapZ_C"/>
    <property type="match status" value="1"/>
</dbReference>
<feature type="domain" description="RapZ C-terminal" evidence="1">
    <location>
        <begin position="4"/>
        <end position="121"/>
    </location>
</feature>
<dbReference type="PANTHER" id="PTHR30448">
    <property type="entry name" value="RNASE ADAPTER PROTEIN RAPZ"/>
    <property type="match status" value="1"/>
</dbReference>
<gene>
    <name evidence="2" type="ORF">M4438_32390</name>
</gene>